<evidence type="ECO:0000256" key="10">
    <source>
        <dbReference type="RuleBase" id="RU003664"/>
    </source>
</evidence>
<dbReference type="PROSITE" id="PS01011">
    <property type="entry name" value="FOLYLPOLYGLU_SYNT_1"/>
    <property type="match status" value="1"/>
</dbReference>
<dbReference type="InterPro" id="IPR005762">
    <property type="entry name" value="MurD"/>
</dbReference>
<feature type="domain" description="Mur ligase central" evidence="12">
    <location>
        <begin position="119"/>
        <end position="299"/>
    </location>
</feature>
<keyword evidence="3 9" id="KW-0963">Cytoplasm</keyword>
<dbReference type="EMBL" id="JAEMUK010000081">
    <property type="protein sequence ID" value="MBJ7544844.1"/>
    <property type="molecule type" value="Genomic_DNA"/>
</dbReference>
<dbReference type="InterPro" id="IPR004101">
    <property type="entry name" value="Mur_ligase_C"/>
</dbReference>
<dbReference type="GO" id="GO:0008360">
    <property type="term" value="P:regulation of cell shape"/>
    <property type="evidence" value="ECO:0007669"/>
    <property type="project" value="UniProtKB-KW"/>
</dbReference>
<dbReference type="UniPathway" id="UPA00219"/>
<dbReference type="SUPFAM" id="SSF53623">
    <property type="entry name" value="MurD-like peptide ligases, catalytic domain"/>
    <property type="match status" value="1"/>
</dbReference>
<dbReference type="InterPro" id="IPR036615">
    <property type="entry name" value="Mur_ligase_C_dom_sf"/>
</dbReference>
<evidence type="ECO:0000256" key="8">
    <source>
        <dbReference type="ARBA" id="ARBA00023306"/>
    </source>
</evidence>
<dbReference type="EC" id="6.3.2.9" evidence="9 10"/>
<dbReference type="Gene3D" id="3.40.1190.10">
    <property type="entry name" value="Mur-like, catalytic domain"/>
    <property type="match status" value="1"/>
</dbReference>
<evidence type="ECO:0000256" key="1">
    <source>
        <dbReference type="ARBA" id="ARBA00004496"/>
    </source>
</evidence>
<evidence type="ECO:0000256" key="3">
    <source>
        <dbReference type="ARBA" id="ARBA00022490"/>
    </source>
</evidence>
<dbReference type="Pfam" id="PF02875">
    <property type="entry name" value="Mur_ligase_C"/>
    <property type="match status" value="1"/>
</dbReference>
<keyword evidence="14" id="KW-1185">Reference proteome</keyword>
<comment type="subcellular location">
    <subcellularLocation>
        <location evidence="1 9 10">Cytoplasm</location>
    </subcellularLocation>
</comment>
<keyword evidence="4 9" id="KW-0436">Ligase</keyword>
<dbReference type="SUPFAM" id="SSF53244">
    <property type="entry name" value="MurD-like peptide ligases, peptide-binding domain"/>
    <property type="match status" value="1"/>
</dbReference>
<dbReference type="InterPro" id="IPR036565">
    <property type="entry name" value="Mur-like_cat_sf"/>
</dbReference>
<proteinExistence type="inferred from homology"/>
<dbReference type="HAMAP" id="MF_00639">
    <property type="entry name" value="MurD"/>
    <property type="match status" value="1"/>
</dbReference>
<comment type="similarity">
    <text evidence="9">Belongs to the MurCDEF family.</text>
</comment>
<evidence type="ECO:0000256" key="4">
    <source>
        <dbReference type="ARBA" id="ARBA00022598"/>
    </source>
</evidence>
<dbReference type="Gene3D" id="3.90.190.20">
    <property type="entry name" value="Mur ligase, C-terminal domain"/>
    <property type="match status" value="1"/>
</dbReference>
<dbReference type="PANTHER" id="PTHR43692">
    <property type="entry name" value="UDP-N-ACETYLMURAMOYLALANINE--D-GLUTAMATE LIGASE"/>
    <property type="match status" value="1"/>
</dbReference>
<evidence type="ECO:0000256" key="5">
    <source>
        <dbReference type="ARBA" id="ARBA00022618"/>
    </source>
</evidence>
<dbReference type="Pfam" id="PF08245">
    <property type="entry name" value="Mur_ligase_M"/>
    <property type="match status" value="1"/>
</dbReference>
<name>A0A8I1GHA8_9HYPH</name>
<keyword evidence="6 9" id="KW-0547">Nucleotide-binding</keyword>
<feature type="domain" description="Mur ligase C-terminal" evidence="11">
    <location>
        <begin position="322"/>
        <end position="437"/>
    </location>
</feature>
<dbReference type="GO" id="GO:0005524">
    <property type="term" value="F:ATP binding"/>
    <property type="evidence" value="ECO:0007669"/>
    <property type="project" value="UniProtKB-UniRule"/>
</dbReference>
<dbReference type="InterPro" id="IPR013221">
    <property type="entry name" value="Mur_ligase_cen"/>
</dbReference>
<comment type="function">
    <text evidence="9 10">Cell wall formation. Catalyzes the addition of glutamate to the nucleotide precursor UDP-N-acetylmuramoyl-L-alanine (UMA).</text>
</comment>
<dbReference type="AlphaFoldDB" id="A0A8I1GHA8"/>
<evidence type="ECO:0000256" key="9">
    <source>
        <dbReference type="HAMAP-Rule" id="MF_00639"/>
    </source>
</evidence>
<evidence type="ECO:0000256" key="2">
    <source>
        <dbReference type="ARBA" id="ARBA00004752"/>
    </source>
</evidence>
<evidence type="ECO:0000313" key="14">
    <source>
        <dbReference type="Proteomes" id="UP000623250"/>
    </source>
</evidence>
<reference evidence="13 14" key="1">
    <citation type="submission" date="2020-12" db="EMBL/GenBank/DDBJ databases">
        <title>Revised draft genomes of Rhodomicrobium vannielii ATCC 17100 and Rhodomicrobium udaipurense JA643.</title>
        <authorList>
            <person name="Conners E.M."/>
            <person name="Davenport E.J."/>
            <person name="Bose A."/>
        </authorList>
    </citation>
    <scope>NUCLEOTIDE SEQUENCE [LARGE SCALE GENOMIC DNA]</scope>
    <source>
        <strain evidence="13 14">JA643</strain>
    </source>
</reference>
<evidence type="ECO:0000259" key="11">
    <source>
        <dbReference type="Pfam" id="PF02875"/>
    </source>
</evidence>
<dbReference type="Proteomes" id="UP000623250">
    <property type="component" value="Unassembled WGS sequence"/>
</dbReference>
<accession>A0A8I1GHA8</accession>
<evidence type="ECO:0000256" key="7">
    <source>
        <dbReference type="ARBA" id="ARBA00022840"/>
    </source>
</evidence>
<keyword evidence="8 9" id="KW-0131">Cell cycle</keyword>
<dbReference type="GO" id="GO:0005737">
    <property type="term" value="C:cytoplasm"/>
    <property type="evidence" value="ECO:0007669"/>
    <property type="project" value="UniProtKB-SubCell"/>
</dbReference>
<dbReference type="GO" id="GO:0008764">
    <property type="term" value="F:UDP-N-acetylmuramoylalanine-D-glutamate ligase activity"/>
    <property type="evidence" value="ECO:0007669"/>
    <property type="project" value="UniProtKB-UniRule"/>
</dbReference>
<gene>
    <name evidence="9" type="primary">murD</name>
    <name evidence="13" type="ORF">JDN41_14925</name>
</gene>
<dbReference type="PANTHER" id="PTHR43692:SF1">
    <property type="entry name" value="UDP-N-ACETYLMURAMOYLALANINE--D-GLUTAMATE LIGASE"/>
    <property type="match status" value="1"/>
</dbReference>
<dbReference type="SUPFAM" id="SSF51984">
    <property type="entry name" value="MurCD N-terminal domain"/>
    <property type="match status" value="1"/>
</dbReference>
<protein>
    <recommendedName>
        <fullName evidence="9 10">UDP-N-acetylmuramoylalanine--D-glutamate ligase</fullName>
        <ecNumber evidence="9 10">6.3.2.9</ecNumber>
    </recommendedName>
    <alternativeName>
        <fullName evidence="9">D-glutamic acid-adding enzyme</fullName>
    </alternativeName>
    <alternativeName>
        <fullName evidence="9">UDP-N-acetylmuramoyl-L-alanyl-D-glutamate synthetase</fullName>
    </alternativeName>
</protein>
<keyword evidence="9 10" id="KW-0961">Cell wall biogenesis/degradation</keyword>
<dbReference type="GO" id="GO:0004326">
    <property type="term" value="F:tetrahydrofolylpolyglutamate synthase activity"/>
    <property type="evidence" value="ECO:0007669"/>
    <property type="project" value="InterPro"/>
</dbReference>
<dbReference type="NCBIfam" id="TIGR01087">
    <property type="entry name" value="murD"/>
    <property type="match status" value="1"/>
</dbReference>
<organism evidence="13 14">
    <name type="scientific">Rhodomicrobium udaipurense</name>
    <dbReference type="NCBI Taxonomy" id="1202716"/>
    <lineage>
        <taxon>Bacteria</taxon>
        <taxon>Pseudomonadati</taxon>
        <taxon>Pseudomonadota</taxon>
        <taxon>Alphaproteobacteria</taxon>
        <taxon>Hyphomicrobiales</taxon>
        <taxon>Hyphomicrobiaceae</taxon>
        <taxon>Rhodomicrobium</taxon>
    </lineage>
</organism>
<dbReference type="GO" id="GO:0051301">
    <property type="term" value="P:cell division"/>
    <property type="evidence" value="ECO:0007669"/>
    <property type="project" value="UniProtKB-KW"/>
</dbReference>
<dbReference type="InterPro" id="IPR018109">
    <property type="entry name" value="Folylpolyglutamate_synth_CS"/>
</dbReference>
<evidence type="ECO:0000259" key="12">
    <source>
        <dbReference type="Pfam" id="PF08245"/>
    </source>
</evidence>
<keyword evidence="9 10" id="KW-0133">Cell shape</keyword>
<comment type="catalytic activity">
    <reaction evidence="9 10">
        <text>UDP-N-acetyl-alpha-D-muramoyl-L-alanine + D-glutamate + ATP = UDP-N-acetyl-alpha-D-muramoyl-L-alanyl-D-glutamate + ADP + phosphate + H(+)</text>
        <dbReference type="Rhea" id="RHEA:16429"/>
        <dbReference type="ChEBI" id="CHEBI:15378"/>
        <dbReference type="ChEBI" id="CHEBI:29986"/>
        <dbReference type="ChEBI" id="CHEBI:30616"/>
        <dbReference type="ChEBI" id="CHEBI:43474"/>
        <dbReference type="ChEBI" id="CHEBI:83898"/>
        <dbReference type="ChEBI" id="CHEBI:83900"/>
        <dbReference type="ChEBI" id="CHEBI:456216"/>
        <dbReference type="EC" id="6.3.2.9"/>
    </reaction>
</comment>
<comment type="pathway">
    <text evidence="2 9 10">Cell wall biogenesis; peptidoglycan biosynthesis.</text>
</comment>
<comment type="caution">
    <text evidence="13">The sequence shown here is derived from an EMBL/GenBank/DDBJ whole genome shotgun (WGS) entry which is preliminary data.</text>
</comment>
<dbReference type="Gene3D" id="3.40.50.720">
    <property type="entry name" value="NAD(P)-binding Rossmann-like Domain"/>
    <property type="match status" value="1"/>
</dbReference>
<evidence type="ECO:0000313" key="13">
    <source>
        <dbReference type="EMBL" id="MBJ7544844.1"/>
    </source>
</evidence>
<sequence length="470" mass="49004">MIEAHSFKGRKVAVFGMGMSGLAAARSLIAGGAETMVWDDGEKGCDAAVAAGLPVRDLREIDWRALDSLVLAPGVPLTHPEPHWTVKLAEANGVEIIGDTEIFFRERRRVGARCPVIAITGTNGKSTTTALSNHLLNAAGLASVCGGNIGKAVLDLPPFVDGQHYVLELSSFQLDLTPSLDPDAGILLNITPDHIDRHGSLEGYAAVKEKLFANMTGGETAVIGADDALCDAIAARAEARGVRTLRISSTKPVATGVYGEGSGLFELADGAQQNRTSLSGIGSLRGAHNAQNAAAALAATRSLGLPWAALVEGLKSFPGLAHRMQEIRRIGHVLFVNDSKATNADAAERALLSFTNIYWIAGGKPKAGGIEPLVPFFPRLRKAYLIGVATEEFAQTIGGRVPVSMAGTLDRAVAEAAADAAAQGSGEDAVVLLSPACASYDQYPNFEIRGDAFRAAVEALSAPPAKEKAA</sequence>
<dbReference type="RefSeq" id="WP_037235527.1">
    <property type="nucleotide sequence ID" value="NZ_JAEMUK010000081.1"/>
</dbReference>
<feature type="binding site" evidence="9">
    <location>
        <begin position="121"/>
        <end position="127"/>
    </location>
    <ligand>
        <name>ATP</name>
        <dbReference type="ChEBI" id="CHEBI:30616"/>
    </ligand>
</feature>
<keyword evidence="7 9" id="KW-0067">ATP-binding</keyword>
<keyword evidence="9 10" id="KW-0573">Peptidoglycan synthesis</keyword>
<dbReference type="GO" id="GO:0071555">
    <property type="term" value="P:cell wall organization"/>
    <property type="evidence" value="ECO:0007669"/>
    <property type="project" value="UniProtKB-KW"/>
</dbReference>
<dbReference type="GO" id="GO:0009252">
    <property type="term" value="P:peptidoglycan biosynthetic process"/>
    <property type="evidence" value="ECO:0007669"/>
    <property type="project" value="UniProtKB-UniRule"/>
</dbReference>
<evidence type="ECO:0000256" key="6">
    <source>
        <dbReference type="ARBA" id="ARBA00022741"/>
    </source>
</evidence>
<keyword evidence="5 9" id="KW-0132">Cell division</keyword>